<evidence type="ECO:0000256" key="4">
    <source>
        <dbReference type="ARBA" id="ARBA00022670"/>
    </source>
</evidence>
<evidence type="ECO:0000256" key="11">
    <source>
        <dbReference type="SAM" id="Phobius"/>
    </source>
</evidence>
<feature type="domain" description="Peptidase M50" evidence="12">
    <location>
        <begin position="13"/>
        <end position="415"/>
    </location>
</feature>
<keyword evidence="8 11" id="KW-1133">Transmembrane helix</keyword>
<dbReference type="GO" id="GO:0016020">
    <property type="term" value="C:membrane"/>
    <property type="evidence" value="ECO:0007669"/>
    <property type="project" value="UniProtKB-SubCell"/>
</dbReference>
<dbReference type="InterPro" id="IPR004387">
    <property type="entry name" value="Pept_M50_Zn"/>
</dbReference>
<sequence>MSILLFVAGVLIVLIGIAVSIALHEVGHLVPAKLFGVRAPQYMIGFGPTLWSKKKGETEYGIKAIPLGGYVAMIGMYPPAKGKGDVGATDLGASAAATTRPTTTGVFQQLADDARRASAEQLQPGDENRMFYQLPVYKRIIIMLGGPLMNLIIAFVLLAILISGVGTYQNTVRLSEVHQCVVPAGEQTERAEAGDVSCASGDPEAPAYAAGLLPGDTITEYDGVAVAEWDWMRLTELIRATAGETVPVTYERDGQTRTTSITPMLTERPELDAIGRPATGADGEVKMIEVGFVGMGPEQRLMTLPITEVPGKVGENIKAVADVVLDLPARMVAVGRAAFTDAPRDVNGPISVVGVGRIAGEVSAMEEIPLQDRASTLVGLIASLNIALFVFNLIPLLPLDGGHVAGALWETLRRGVAKLFKRKDPGPVDIAKLLPVTYVVAGLLLTMGVLLIYADIVKPVQLF</sequence>
<dbReference type="Pfam" id="PF02163">
    <property type="entry name" value="Peptidase_M50"/>
    <property type="match status" value="1"/>
</dbReference>
<dbReference type="GO" id="GO:0006508">
    <property type="term" value="P:proteolysis"/>
    <property type="evidence" value="ECO:0007669"/>
    <property type="project" value="UniProtKB-KW"/>
</dbReference>
<feature type="transmembrane region" description="Helical" evidence="11">
    <location>
        <begin position="140"/>
        <end position="165"/>
    </location>
</feature>
<accession>A0A4Q8ACI6</accession>
<dbReference type="Gene3D" id="2.30.42.10">
    <property type="match status" value="1"/>
</dbReference>
<evidence type="ECO:0000256" key="1">
    <source>
        <dbReference type="ARBA" id="ARBA00001947"/>
    </source>
</evidence>
<keyword evidence="6" id="KW-0378">Hydrolase</keyword>
<dbReference type="AlphaFoldDB" id="A0A4Q8ACI6"/>
<keyword evidence="4 14" id="KW-0645">Protease</keyword>
<feature type="transmembrane region" description="Helical" evidence="11">
    <location>
        <begin position="433"/>
        <end position="454"/>
    </location>
</feature>
<evidence type="ECO:0000256" key="7">
    <source>
        <dbReference type="ARBA" id="ARBA00022833"/>
    </source>
</evidence>
<keyword evidence="5 11" id="KW-0812">Transmembrane</keyword>
<dbReference type="InterPro" id="IPR041489">
    <property type="entry name" value="PDZ_6"/>
</dbReference>
<evidence type="ECO:0000313" key="15">
    <source>
        <dbReference type="Proteomes" id="UP000292685"/>
    </source>
</evidence>
<comment type="similarity">
    <text evidence="3">Belongs to the peptidase M50B family.</text>
</comment>
<gene>
    <name evidence="14" type="ORF">EV380_1502</name>
</gene>
<dbReference type="InterPro" id="IPR008915">
    <property type="entry name" value="Peptidase_M50"/>
</dbReference>
<dbReference type="CDD" id="cd06163">
    <property type="entry name" value="S2P-M50_PDZ_RseP-like"/>
    <property type="match status" value="1"/>
</dbReference>
<evidence type="ECO:0000259" key="13">
    <source>
        <dbReference type="Pfam" id="PF17820"/>
    </source>
</evidence>
<evidence type="ECO:0000256" key="5">
    <source>
        <dbReference type="ARBA" id="ARBA00022692"/>
    </source>
</evidence>
<keyword evidence="15" id="KW-1185">Reference proteome</keyword>
<reference evidence="14 15" key="1">
    <citation type="submission" date="2019-02" db="EMBL/GenBank/DDBJ databases">
        <title>Sequencing the genomes of 1000 actinobacteria strains.</title>
        <authorList>
            <person name="Klenk H.-P."/>
        </authorList>
    </citation>
    <scope>NUCLEOTIDE SEQUENCE [LARGE SCALE GENOMIC DNA]</scope>
    <source>
        <strain evidence="14 15">DSM 17364</strain>
    </source>
</reference>
<evidence type="ECO:0000256" key="6">
    <source>
        <dbReference type="ARBA" id="ARBA00022801"/>
    </source>
</evidence>
<evidence type="ECO:0000256" key="10">
    <source>
        <dbReference type="ARBA" id="ARBA00023136"/>
    </source>
</evidence>
<protein>
    <submittedName>
        <fullName evidence="14">Membrane-associated protease RseP (Regulator of RpoE activity)</fullName>
    </submittedName>
</protein>
<keyword evidence="10 11" id="KW-0472">Membrane</keyword>
<dbReference type="PANTHER" id="PTHR42837">
    <property type="entry name" value="REGULATOR OF SIGMA-E PROTEASE RSEP"/>
    <property type="match status" value="1"/>
</dbReference>
<feature type="transmembrane region" description="Helical" evidence="11">
    <location>
        <begin position="374"/>
        <end position="394"/>
    </location>
</feature>
<dbReference type="InterPro" id="IPR036034">
    <property type="entry name" value="PDZ_sf"/>
</dbReference>
<dbReference type="SUPFAM" id="SSF50156">
    <property type="entry name" value="PDZ domain-like"/>
    <property type="match status" value="1"/>
</dbReference>
<evidence type="ECO:0000313" key="14">
    <source>
        <dbReference type="EMBL" id="RZU61920.1"/>
    </source>
</evidence>
<organism evidence="14 15">
    <name type="scientific">Zhihengliuella halotolerans</name>
    <dbReference type="NCBI Taxonomy" id="370736"/>
    <lineage>
        <taxon>Bacteria</taxon>
        <taxon>Bacillati</taxon>
        <taxon>Actinomycetota</taxon>
        <taxon>Actinomycetes</taxon>
        <taxon>Micrococcales</taxon>
        <taxon>Micrococcaceae</taxon>
        <taxon>Zhihengliuella</taxon>
    </lineage>
</organism>
<evidence type="ECO:0000256" key="8">
    <source>
        <dbReference type="ARBA" id="ARBA00022989"/>
    </source>
</evidence>
<feature type="domain" description="PDZ" evidence="13">
    <location>
        <begin position="200"/>
        <end position="252"/>
    </location>
</feature>
<dbReference type="Proteomes" id="UP000292685">
    <property type="component" value="Unassembled WGS sequence"/>
</dbReference>
<evidence type="ECO:0000256" key="3">
    <source>
        <dbReference type="ARBA" id="ARBA00007931"/>
    </source>
</evidence>
<dbReference type="EMBL" id="SHLA01000001">
    <property type="protein sequence ID" value="RZU61920.1"/>
    <property type="molecule type" value="Genomic_DNA"/>
</dbReference>
<evidence type="ECO:0000259" key="12">
    <source>
        <dbReference type="Pfam" id="PF02163"/>
    </source>
</evidence>
<name>A0A4Q8ACI6_9MICC</name>
<comment type="caution">
    <text evidence="14">The sequence shown here is derived from an EMBL/GenBank/DDBJ whole genome shotgun (WGS) entry which is preliminary data.</text>
</comment>
<keyword evidence="7" id="KW-0862">Zinc</keyword>
<comment type="subcellular location">
    <subcellularLocation>
        <location evidence="2">Membrane</location>
        <topology evidence="2">Multi-pass membrane protein</topology>
    </subcellularLocation>
</comment>
<proteinExistence type="inferred from homology"/>
<dbReference type="Pfam" id="PF17820">
    <property type="entry name" value="PDZ_6"/>
    <property type="match status" value="1"/>
</dbReference>
<evidence type="ECO:0000256" key="9">
    <source>
        <dbReference type="ARBA" id="ARBA00023049"/>
    </source>
</evidence>
<comment type="cofactor">
    <cofactor evidence="1">
        <name>Zn(2+)</name>
        <dbReference type="ChEBI" id="CHEBI:29105"/>
    </cofactor>
</comment>
<dbReference type="PANTHER" id="PTHR42837:SF2">
    <property type="entry name" value="MEMBRANE METALLOPROTEASE ARASP2, CHLOROPLASTIC-RELATED"/>
    <property type="match status" value="1"/>
</dbReference>
<evidence type="ECO:0000256" key="2">
    <source>
        <dbReference type="ARBA" id="ARBA00004141"/>
    </source>
</evidence>
<dbReference type="GO" id="GO:0004222">
    <property type="term" value="F:metalloendopeptidase activity"/>
    <property type="evidence" value="ECO:0007669"/>
    <property type="project" value="InterPro"/>
</dbReference>
<keyword evidence="9" id="KW-0482">Metalloprotease</keyword>